<keyword evidence="5 8" id="KW-0378">Hydrolase</keyword>
<dbReference type="InterPro" id="IPR020583">
    <property type="entry name" value="Inositol_monoP_metal-BS"/>
</dbReference>
<keyword evidence="10" id="KW-1185">Reference proteome</keyword>
<comment type="cofactor">
    <cofactor evidence="2 7 8">
        <name>Mg(2+)</name>
        <dbReference type="ChEBI" id="CHEBI:18420"/>
    </cofactor>
</comment>
<feature type="binding site" evidence="7">
    <location>
        <position position="85"/>
    </location>
    <ligand>
        <name>Mg(2+)</name>
        <dbReference type="ChEBI" id="CHEBI:18420"/>
        <label>1</label>
        <note>catalytic</note>
    </ligand>
</feature>
<evidence type="ECO:0000256" key="8">
    <source>
        <dbReference type="RuleBase" id="RU364068"/>
    </source>
</evidence>
<dbReference type="InterPro" id="IPR000760">
    <property type="entry name" value="Inositol_monophosphatase-like"/>
</dbReference>
<dbReference type="PANTHER" id="PTHR20854">
    <property type="entry name" value="INOSITOL MONOPHOSPHATASE"/>
    <property type="match status" value="1"/>
</dbReference>
<evidence type="ECO:0000256" key="2">
    <source>
        <dbReference type="ARBA" id="ARBA00001946"/>
    </source>
</evidence>
<dbReference type="FunFam" id="3.30.540.10:FF:000003">
    <property type="entry name" value="Inositol-1-monophosphatase"/>
    <property type="match status" value="1"/>
</dbReference>
<dbReference type="PANTHER" id="PTHR20854:SF4">
    <property type="entry name" value="INOSITOL-1-MONOPHOSPHATASE-RELATED"/>
    <property type="match status" value="1"/>
</dbReference>
<dbReference type="Gene3D" id="3.40.190.80">
    <property type="match status" value="1"/>
</dbReference>
<keyword evidence="4 7" id="KW-0479">Metal-binding</keyword>
<evidence type="ECO:0000313" key="10">
    <source>
        <dbReference type="Proteomes" id="UP000238308"/>
    </source>
</evidence>
<organism evidence="9 10">
    <name type="scientific">Jezberella montanilacus</name>
    <dbReference type="NCBI Taxonomy" id="323426"/>
    <lineage>
        <taxon>Bacteria</taxon>
        <taxon>Pseudomonadati</taxon>
        <taxon>Pseudomonadota</taxon>
        <taxon>Betaproteobacteria</taxon>
        <taxon>Burkholderiales</taxon>
        <taxon>Alcaligenaceae</taxon>
        <taxon>Jezberella</taxon>
    </lineage>
</organism>
<accession>A0A2T0XP89</accession>
<dbReference type="Proteomes" id="UP000238308">
    <property type="component" value="Unassembled WGS sequence"/>
</dbReference>
<dbReference type="GO" id="GO:0007165">
    <property type="term" value="P:signal transduction"/>
    <property type="evidence" value="ECO:0007669"/>
    <property type="project" value="TreeGrafter"/>
</dbReference>
<dbReference type="OrthoDB" id="9785695at2"/>
<name>A0A2T0XP89_9BURK</name>
<feature type="binding site" evidence="7">
    <location>
        <position position="88"/>
    </location>
    <ligand>
        <name>Mg(2+)</name>
        <dbReference type="ChEBI" id="CHEBI:18420"/>
        <label>1</label>
        <note>catalytic</note>
    </ligand>
</feature>
<feature type="binding site" evidence="7">
    <location>
        <position position="70"/>
    </location>
    <ligand>
        <name>Mg(2+)</name>
        <dbReference type="ChEBI" id="CHEBI:18420"/>
        <label>1</label>
        <note>catalytic</note>
    </ligand>
</feature>
<dbReference type="InterPro" id="IPR022337">
    <property type="entry name" value="Inositol_monophosphatase_SuhB"/>
</dbReference>
<evidence type="ECO:0000256" key="6">
    <source>
        <dbReference type="ARBA" id="ARBA00022842"/>
    </source>
</evidence>
<evidence type="ECO:0000256" key="7">
    <source>
        <dbReference type="PIRSR" id="PIRSR600760-2"/>
    </source>
</evidence>
<comment type="caution">
    <text evidence="9">The sequence shown here is derived from an EMBL/GenBank/DDBJ whole genome shotgun (WGS) entry which is preliminary data.</text>
</comment>
<evidence type="ECO:0000256" key="3">
    <source>
        <dbReference type="ARBA" id="ARBA00009759"/>
    </source>
</evidence>
<dbReference type="PRINTS" id="PR00377">
    <property type="entry name" value="IMPHPHTASES"/>
</dbReference>
<evidence type="ECO:0000256" key="4">
    <source>
        <dbReference type="ARBA" id="ARBA00022723"/>
    </source>
</evidence>
<dbReference type="SUPFAM" id="SSF56655">
    <property type="entry name" value="Carbohydrate phosphatase"/>
    <property type="match status" value="1"/>
</dbReference>
<dbReference type="PROSITE" id="PS00629">
    <property type="entry name" value="IMP_1"/>
    <property type="match status" value="1"/>
</dbReference>
<dbReference type="GO" id="GO:0046872">
    <property type="term" value="F:metal ion binding"/>
    <property type="evidence" value="ECO:0007669"/>
    <property type="project" value="UniProtKB-KW"/>
</dbReference>
<proteinExistence type="inferred from homology"/>
<dbReference type="RefSeq" id="WP_106226159.1">
    <property type="nucleotide sequence ID" value="NZ_PVTV01000003.1"/>
</dbReference>
<dbReference type="InterPro" id="IPR020550">
    <property type="entry name" value="Inositol_monophosphatase_CS"/>
</dbReference>
<dbReference type="PROSITE" id="PS00630">
    <property type="entry name" value="IMP_2"/>
    <property type="match status" value="1"/>
</dbReference>
<comment type="similarity">
    <text evidence="3 8">Belongs to the inositol monophosphatase superfamily.</text>
</comment>
<dbReference type="AlphaFoldDB" id="A0A2T0XP89"/>
<keyword evidence="6 7" id="KW-0460">Magnesium</keyword>
<dbReference type="Pfam" id="PF00459">
    <property type="entry name" value="Inositol_P"/>
    <property type="match status" value="1"/>
</dbReference>
<sequence length="281" mass="30412">MTDLNRAQTTAIEAARAAAEVLQSFSKRRAELVIDHKGRNDLVSQADRLAEQACLAVLKRGTPEFGIVAEETGGKPSGRATWYIDPLDGTTNYLHGIPQYAVSIGLIGHAGTPDQNGSPLLVDTPLVAVVYDPCRDEMFTAIRGAGAQLNGSPIHCSRTTEFSQALLGTGLPFRDYSFTDEYMPALKDAIHQTRGIRRNGAAALDLAWVACGRFDGYWEMGLAPWDVAAGTLLVRESGGIVEDLRGKHPWPIDGNIVSGNTAIQPKLFDMVRPYLNPLAPR</sequence>
<dbReference type="GO" id="GO:0006020">
    <property type="term" value="P:inositol metabolic process"/>
    <property type="evidence" value="ECO:0007669"/>
    <property type="project" value="TreeGrafter"/>
</dbReference>
<dbReference type="InterPro" id="IPR033942">
    <property type="entry name" value="IMPase"/>
</dbReference>
<dbReference type="CDD" id="cd01639">
    <property type="entry name" value="IMPase"/>
    <property type="match status" value="1"/>
</dbReference>
<dbReference type="Gene3D" id="3.30.540.10">
    <property type="entry name" value="Fructose-1,6-Bisphosphatase, subunit A, domain 1"/>
    <property type="match status" value="1"/>
</dbReference>
<reference evidence="9 10" key="1">
    <citation type="submission" date="2018-03" db="EMBL/GenBank/DDBJ databases">
        <title>Genomic Encyclopedia of Type Strains, Phase III (KMG-III): the genomes of soil and plant-associated and newly described type strains.</title>
        <authorList>
            <person name="Whitman W."/>
        </authorList>
    </citation>
    <scope>NUCLEOTIDE SEQUENCE [LARGE SCALE GENOMIC DNA]</scope>
    <source>
        <strain evidence="9 10">MWH-P2sevCIIIb</strain>
    </source>
</reference>
<evidence type="ECO:0000313" key="9">
    <source>
        <dbReference type="EMBL" id="PRZ00750.1"/>
    </source>
</evidence>
<dbReference type="GO" id="GO:0008934">
    <property type="term" value="F:inositol monophosphate 1-phosphatase activity"/>
    <property type="evidence" value="ECO:0007669"/>
    <property type="project" value="InterPro"/>
</dbReference>
<gene>
    <name evidence="9" type="ORF">BCM14_0220</name>
</gene>
<dbReference type="PRINTS" id="PR01959">
    <property type="entry name" value="SBIMPHPHTASE"/>
</dbReference>
<feature type="binding site" evidence="7">
    <location>
        <position position="226"/>
    </location>
    <ligand>
        <name>Mg(2+)</name>
        <dbReference type="ChEBI" id="CHEBI:18420"/>
        <label>1</label>
        <note>catalytic</note>
    </ligand>
</feature>
<dbReference type="EMBL" id="PVTV01000003">
    <property type="protein sequence ID" value="PRZ00750.1"/>
    <property type="molecule type" value="Genomic_DNA"/>
</dbReference>
<dbReference type="EC" id="3.1.3.25" evidence="8"/>
<dbReference type="GO" id="GO:0046854">
    <property type="term" value="P:phosphatidylinositol phosphate biosynthetic process"/>
    <property type="evidence" value="ECO:0007669"/>
    <property type="project" value="InterPro"/>
</dbReference>
<protein>
    <recommendedName>
        <fullName evidence="8">Inositol-1-monophosphatase</fullName>
        <ecNumber evidence="8">3.1.3.25</ecNumber>
    </recommendedName>
</protein>
<evidence type="ECO:0000256" key="1">
    <source>
        <dbReference type="ARBA" id="ARBA00001033"/>
    </source>
</evidence>
<evidence type="ECO:0000256" key="5">
    <source>
        <dbReference type="ARBA" id="ARBA00022801"/>
    </source>
</evidence>
<feature type="binding site" evidence="7">
    <location>
        <position position="87"/>
    </location>
    <ligand>
        <name>Mg(2+)</name>
        <dbReference type="ChEBI" id="CHEBI:18420"/>
        <label>1</label>
        <note>catalytic</note>
    </ligand>
</feature>
<comment type="catalytic activity">
    <reaction evidence="1 8">
        <text>a myo-inositol phosphate + H2O = myo-inositol + phosphate</text>
        <dbReference type="Rhea" id="RHEA:24056"/>
        <dbReference type="ChEBI" id="CHEBI:15377"/>
        <dbReference type="ChEBI" id="CHEBI:17268"/>
        <dbReference type="ChEBI" id="CHEBI:43474"/>
        <dbReference type="ChEBI" id="CHEBI:84139"/>
        <dbReference type="EC" id="3.1.3.25"/>
    </reaction>
</comment>